<dbReference type="EMBL" id="JASPKZ010006057">
    <property type="protein sequence ID" value="KAJ9587872.1"/>
    <property type="molecule type" value="Genomic_DNA"/>
</dbReference>
<gene>
    <name evidence="1" type="ORF">L9F63_018706</name>
</gene>
<evidence type="ECO:0000313" key="2">
    <source>
        <dbReference type="Proteomes" id="UP001233999"/>
    </source>
</evidence>
<comment type="caution">
    <text evidence="1">The sequence shown here is derived from an EMBL/GenBank/DDBJ whole genome shotgun (WGS) entry which is preliminary data.</text>
</comment>
<evidence type="ECO:0000313" key="1">
    <source>
        <dbReference type="EMBL" id="KAJ9587872.1"/>
    </source>
</evidence>
<dbReference type="AlphaFoldDB" id="A0AAD7ZW91"/>
<keyword evidence="2" id="KW-1185">Reference proteome</keyword>
<reference evidence="1" key="1">
    <citation type="journal article" date="2023" name="IScience">
        <title>Live-bearing cockroach genome reveals convergent evolutionary mechanisms linked to viviparity in insects and beyond.</title>
        <authorList>
            <person name="Fouks B."/>
            <person name="Harrison M.C."/>
            <person name="Mikhailova A.A."/>
            <person name="Marchal E."/>
            <person name="English S."/>
            <person name="Carruthers M."/>
            <person name="Jennings E.C."/>
            <person name="Chiamaka E.L."/>
            <person name="Frigard R.A."/>
            <person name="Pippel M."/>
            <person name="Attardo G.M."/>
            <person name="Benoit J.B."/>
            <person name="Bornberg-Bauer E."/>
            <person name="Tobe S.S."/>
        </authorList>
    </citation>
    <scope>NUCLEOTIDE SEQUENCE</scope>
    <source>
        <strain evidence="1">Stay&amp;Tobe</strain>
    </source>
</reference>
<name>A0AAD7ZW91_DIPPU</name>
<dbReference type="Proteomes" id="UP001233999">
    <property type="component" value="Unassembled WGS sequence"/>
</dbReference>
<sequence length="71" mass="7825">SRGKFCGMFSPILPLERAFRYSCCSSLGSRGPDILRFLPRESGKMLWGVFAFSPTGGSRYYSCFSLGSLGK</sequence>
<proteinExistence type="predicted"/>
<feature type="non-terminal residue" evidence="1">
    <location>
        <position position="1"/>
    </location>
</feature>
<reference evidence="1" key="2">
    <citation type="submission" date="2023-05" db="EMBL/GenBank/DDBJ databases">
        <authorList>
            <person name="Fouks B."/>
        </authorList>
    </citation>
    <scope>NUCLEOTIDE SEQUENCE</scope>
    <source>
        <strain evidence="1">Stay&amp;Tobe</strain>
        <tissue evidence="1">Testes</tissue>
    </source>
</reference>
<feature type="non-terminal residue" evidence="1">
    <location>
        <position position="71"/>
    </location>
</feature>
<accession>A0AAD7ZW91</accession>
<organism evidence="1 2">
    <name type="scientific">Diploptera punctata</name>
    <name type="common">Pacific beetle cockroach</name>
    <dbReference type="NCBI Taxonomy" id="6984"/>
    <lineage>
        <taxon>Eukaryota</taxon>
        <taxon>Metazoa</taxon>
        <taxon>Ecdysozoa</taxon>
        <taxon>Arthropoda</taxon>
        <taxon>Hexapoda</taxon>
        <taxon>Insecta</taxon>
        <taxon>Pterygota</taxon>
        <taxon>Neoptera</taxon>
        <taxon>Polyneoptera</taxon>
        <taxon>Dictyoptera</taxon>
        <taxon>Blattodea</taxon>
        <taxon>Blaberoidea</taxon>
        <taxon>Blaberidae</taxon>
        <taxon>Diplopterinae</taxon>
        <taxon>Diploptera</taxon>
    </lineage>
</organism>
<protein>
    <submittedName>
        <fullName evidence="1">Uncharacterized protein</fullName>
    </submittedName>
</protein>